<reference evidence="1 2" key="1">
    <citation type="journal article" date="2019" name="Sci. Rep.">
        <title>A high-quality genome of Eragrostis curvula grass provides insights into Poaceae evolution and supports new strategies to enhance forage quality.</title>
        <authorList>
            <person name="Carballo J."/>
            <person name="Santos B.A.C.M."/>
            <person name="Zappacosta D."/>
            <person name="Garbus I."/>
            <person name="Selva J.P."/>
            <person name="Gallo C.A."/>
            <person name="Diaz A."/>
            <person name="Albertini E."/>
            <person name="Caccamo M."/>
            <person name="Echenique V."/>
        </authorList>
    </citation>
    <scope>NUCLEOTIDE SEQUENCE [LARGE SCALE GENOMIC DNA]</scope>
    <source>
        <strain evidence="2">cv. Victoria</strain>
        <tissue evidence="1">Leaf</tissue>
    </source>
</reference>
<name>A0A5J9T8H6_9POAL</name>
<keyword evidence="2" id="KW-1185">Reference proteome</keyword>
<proteinExistence type="predicted"/>
<feature type="non-terminal residue" evidence="1">
    <location>
        <position position="1"/>
    </location>
</feature>
<sequence length="362" mass="38158">MDMAEPVWVNYYPDSSPSTTASMLSLSGRIQRALEVKELLSEHVMETIEQLPLDGVHGPFEAVEQLGGVLVVHEEAVVEVEAVTAGVVDEPEQRLVALGADGRGLEVQQRQHPADGVGEELRLGGVLVVLGAGHLHHAAALAREDVEERLGAGAAGRAVADADPVEDEREAGPAVARGLRAEHGVRADDVEVVGEVLKEELLGELLHGEHVDEEGVAAEAVDREREDDGLGGEDGRGEEDHVRVALAQVVRVGEEGRADGRCGGGVVGPGVRQDGVALRHERARQELAVVAEPHDGDPEARRLVLLILLGRRMGRRLDVIKLARGVRGAEAVGRGGKTPPLACACGDRACWEEVGGNGQAAA</sequence>
<evidence type="ECO:0000313" key="1">
    <source>
        <dbReference type="EMBL" id="TVU07666.1"/>
    </source>
</evidence>
<gene>
    <name evidence="1" type="ORF">EJB05_41031</name>
</gene>
<organism evidence="1 2">
    <name type="scientific">Eragrostis curvula</name>
    <name type="common">weeping love grass</name>
    <dbReference type="NCBI Taxonomy" id="38414"/>
    <lineage>
        <taxon>Eukaryota</taxon>
        <taxon>Viridiplantae</taxon>
        <taxon>Streptophyta</taxon>
        <taxon>Embryophyta</taxon>
        <taxon>Tracheophyta</taxon>
        <taxon>Spermatophyta</taxon>
        <taxon>Magnoliopsida</taxon>
        <taxon>Liliopsida</taxon>
        <taxon>Poales</taxon>
        <taxon>Poaceae</taxon>
        <taxon>PACMAD clade</taxon>
        <taxon>Chloridoideae</taxon>
        <taxon>Eragrostideae</taxon>
        <taxon>Eragrostidinae</taxon>
        <taxon>Eragrostis</taxon>
    </lineage>
</organism>
<accession>A0A5J9T8H6</accession>
<dbReference type="Proteomes" id="UP000324897">
    <property type="component" value="Chromosome 3"/>
</dbReference>
<protein>
    <submittedName>
        <fullName evidence="1">Uncharacterized protein</fullName>
    </submittedName>
</protein>
<dbReference type="EMBL" id="RWGY01000039">
    <property type="protein sequence ID" value="TVU07666.1"/>
    <property type="molecule type" value="Genomic_DNA"/>
</dbReference>
<evidence type="ECO:0000313" key="2">
    <source>
        <dbReference type="Proteomes" id="UP000324897"/>
    </source>
</evidence>
<dbReference type="AlphaFoldDB" id="A0A5J9T8H6"/>
<dbReference type="Gramene" id="TVU07666">
    <property type="protein sequence ID" value="TVU07666"/>
    <property type="gene ID" value="EJB05_41031"/>
</dbReference>
<comment type="caution">
    <text evidence="1">The sequence shown here is derived from an EMBL/GenBank/DDBJ whole genome shotgun (WGS) entry which is preliminary data.</text>
</comment>